<feature type="transmembrane region" description="Helical" evidence="9">
    <location>
        <begin position="108"/>
        <end position="134"/>
    </location>
</feature>
<evidence type="ECO:0000313" key="11">
    <source>
        <dbReference type="EMBL" id="RGD66409.1"/>
    </source>
</evidence>
<evidence type="ECO:0000256" key="3">
    <source>
        <dbReference type="ARBA" id="ARBA00022448"/>
    </source>
</evidence>
<evidence type="ECO:0000256" key="4">
    <source>
        <dbReference type="ARBA" id="ARBA00022475"/>
    </source>
</evidence>
<dbReference type="InterPro" id="IPR000412">
    <property type="entry name" value="ABC_2_transport"/>
</dbReference>
<dbReference type="GO" id="GO:0043190">
    <property type="term" value="C:ATP-binding cassette (ABC) transporter complex"/>
    <property type="evidence" value="ECO:0007669"/>
    <property type="project" value="InterPro"/>
</dbReference>
<evidence type="ECO:0000259" key="10">
    <source>
        <dbReference type="PROSITE" id="PS51012"/>
    </source>
</evidence>
<dbReference type="AlphaFoldDB" id="A0A3E3DBS3"/>
<evidence type="ECO:0000256" key="5">
    <source>
        <dbReference type="ARBA" id="ARBA00022519"/>
    </source>
</evidence>
<feature type="transmembrane region" description="Helical" evidence="9">
    <location>
        <begin position="140"/>
        <end position="165"/>
    </location>
</feature>
<dbReference type="EMBL" id="QTJW01000049">
    <property type="protein sequence ID" value="RGD66409.1"/>
    <property type="molecule type" value="Genomic_DNA"/>
</dbReference>
<dbReference type="RefSeq" id="WP_025532427.1">
    <property type="nucleotide sequence ID" value="NZ_QTJW01000049.1"/>
</dbReference>
<sequence>MKLLKELYAYREMIISLVRKDLRGRYKGSVLGFLWTFINPLLQLMVYTIVFSVILRAGIDKFYLFLFVALVPWIFFSSAVTGGATSILSQQDMVKKIYFPRQVLPISYVTSSFVNMLLCFLVIFGVLIVTGYGINFVALLYLPIVMIVEYILAMGIGLLSAALTVYFRDLEYILGIVTMAWMYLTPIMYSVDMVPEKFVPIFNLNPMTPIIVVYRDILYYKTIPQISTLLHAFVLGLIVLLLGSIVFSKLQRNFVEEL</sequence>
<dbReference type="PANTHER" id="PTHR30413">
    <property type="entry name" value="INNER MEMBRANE TRANSPORT PERMEASE"/>
    <property type="match status" value="1"/>
</dbReference>
<proteinExistence type="inferred from homology"/>
<protein>
    <recommendedName>
        <fullName evidence="9">Transport permease protein</fullName>
    </recommendedName>
</protein>
<feature type="transmembrane region" description="Helical" evidence="9">
    <location>
        <begin position="29"/>
        <end position="50"/>
    </location>
</feature>
<dbReference type="PROSITE" id="PS51012">
    <property type="entry name" value="ABC_TM2"/>
    <property type="match status" value="1"/>
</dbReference>
<feature type="domain" description="ABC transmembrane type-2" evidence="10">
    <location>
        <begin position="31"/>
        <end position="250"/>
    </location>
</feature>
<keyword evidence="7 9" id="KW-1133">Transmembrane helix</keyword>
<feature type="transmembrane region" description="Helical" evidence="9">
    <location>
        <begin position="172"/>
        <end position="191"/>
    </location>
</feature>
<evidence type="ECO:0000256" key="8">
    <source>
        <dbReference type="ARBA" id="ARBA00023136"/>
    </source>
</evidence>
<dbReference type="GO" id="GO:0015920">
    <property type="term" value="P:lipopolysaccharide transport"/>
    <property type="evidence" value="ECO:0007669"/>
    <property type="project" value="TreeGrafter"/>
</dbReference>
<feature type="transmembrane region" description="Helical" evidence="9">
    <location>
        <begin position="62"/>
        <end position="88"/>
    </location>
</feature>
<dbReference type="PRINTS" id="PR00164">
    <property type="entry name" value="ABC2TRNSPORT"/>
</dbReference>
<dbReference type="GO" id="GO:0140359">
    <property type="term" value="F:ABC-type transporter activity"/>
    <property type="evidence" value="ECO:0007669"/>
    <property type="project" value="InterPro"/>
</dbReference>
<evidence type="ECO:0000256" key="6">
    <source>
        <dbReference type="ARBA" id="ARBA00022692"/>
    </source>
</evidence>
<name>A0A3E3DBS3_9FIRM</name>
<evidence type="ECO:0000256" key="7">
    <source>
        <dbReference type="ARBA" id="ARBA00022989"/>
    </source>
</evidence>
<evidence type="ECO:0000256" key="9">
    <source>
        <dbReference type="RuleBase" id="RU361157"/>
    </source>
</evidence>
<evidence type="ECO:0000256" key="2">
    <source>
        <dbReference type="ARBA" id="ARBA00007783"/>
    </source>
</evidence>
<dbReference type="Pfam" id="PF01061">
    <property type="entry name" value="ABC2_membrane"/>
    <property type="match status" value="1"/>
</dbReference>
<dbReference type="InterPro" id="IPR013525">
    <property type="entry name" value="ABC2_TM"/>
</dbReference>
<evidence type="ECO:0000313" key="12">
    <source>
        <dbReference type="Proteomes" id="UP000261023"/>
    </source>
</evidence>
<gene>
    <name evidence="11" type="ORF">DWX31_32730</name>
</gene>
<comment type="similarity">
    <text evidence="2 9">Belongs to the ABC-2 integral membrane protein family.</text>
</comment>
<organism evidence="11 12">
    <name type="scientific">Hungatella hathewayi</name>
    <dbReference type="NCBI Taxonomy" id="154046"/>
    <lineage>
        <taxon>Bacteria</taxon>
        <taxon>Bacillati</taxon>
        <taxon>Bacillota</taxon>
        <taxon>Clostridia</taxon>
        <taxon>Lachnospirales</taxon>
        <taxon>Lachnospiraceae</taxon>
        <taxon>Hungatella</taxon>
    </lineage>
</organism>
<dbReference type="OrthoDB" id="9786910at2"/>
<keyword evidence="5" id="KW-0997">Cell inner membrane</keyword>
<keyword evidence="4 9" id="KW-1003">Cell membrane</keyword>
<keyword evidence="3 9" id="KW-0813">Transport</keyword>
<dbReference type="Proteomes" id="UP000261023">
    <property type="component" value="Unassembled WGS sequence"/>
</dbReference>
<accession>A0A3E3DBS3</accession>
<comment type="subcellular location">
    <subcellularLocation>
        <location evidence="1">Cell inner membrane</location>
        <topology evidence="1">Multi-pass membrane protein</topology>
    </subcellularLocation>
    <subcellularLocation>
        <location evidence="9">Cell membrane</location>
        <topology evidence="9">Multi-pass membrane protein</topology>
    </subcellularLocation>
</comment>
<comment type="caution">
    <text evidence="11">The sequence shown here is derived from an EMBL/GenBank/DDBJ whole genome shotgun (WGS) entry which is preliminary data.</text>
</comment>
<keyword evidence="6 9" id="KW-0812">Transmembrane</keyword>
<reference evidence="11 12" key="1">
    <citation type="submission" date="2018-08" db="EMBL/GenBank/DDBJ databases">
        <title>A genome reference for cultivated species of the human gut microbiota.</title>
        <authorList>
            <person name="Zou Y."/>
            <person name="Xue W."/>
            <person name="Luo G."/>
        </authorList>
    </citation>
    <scope>NUCLEOTIDE SEQUENCE [LARGE SCALE GENOMIC DNA]</scope>
    <source>
        <strain evidence="11 12">AF19-13AC</strain>
    </source>
</reference>
<feature type="transmembrane region" description="Helical" evidence="9">
    <location>
        <begin position="229"/>
        <end position="248"/>
    </location>
</feature>
<dbReference type="PANTHER" id="PTHR30413:SF8">
    <property type="entry name" value="TRANSPORT PERMEASE PROTEIN"/>
    <property type="match status" value="1"/>
</dbReference>
<evidence type="ECO:0000256" key="1">
    <source>
        <dbReference type="ARBA" id="ARBA00004429"/>
    </source>
</evidence>
<dbReference type="InterPro" id="IPR047817">
    <property type="entry name" value="ABC2_TM_bact-type"/>
</dbReference>
<keyword evidence="8 9" id="KW-0472">Membrane</keyword>